<dbReference type="Gene3D" id="2.130.10.10">
    <property type="entry name" value="YVTN repeat-like/Quinoprotein amine dehydrogenase"/>
    <property type="match status" value="3"/>
</dbReference>
<dbReference type="PROSITE" id="PS50294">
    <property type="entry name" value="WD_REPEATS_REGION"/>
    <property type="match status" value="2"/>
</dbReference>
<keyword evidence="13" id="KW-1185">Reference proteome</keyword>
<evidence type="ECO:0000256" key="10">
    <source>
        <dbReference type="SAM" id="MobiDB-lite"/>
    </source>
</evidence>
<dbReference type="GO" id="GO:0071561">
    <property type="term" value="C:nucleus-vacuole junction"/>
    <property type="evidence" value="ECO:0007669"/>
    <property type="project" value="TreeGrafter"/>
</dbReference>
<dbReference type="PANTHER" id="PTHR17583">
    <property type="entry name" value="PHOSPHOINOSITIDE 3-KINASE REGULATORY SUBUNIT 4"/>
    <property type="match status" value="1"/>
</dbReference>
<dbReference type="GO" id="GO:0006623">
    <property type="term" value="P:protein targeting to vacuole"/>
    <property type="evidence" value="ECO:0007669"/>
    <property type="project" value="TreeGrafter"/>
</dbReference>
<evidence type="ECO:0000313" key="13">
    <source>
        <dbReference type="Proteomes" id="UP000613740"/>
    </source>
</evidence>
<evidence type="ECO:0000256" key="7">
    <source>
        <dbReference type="ARBA" id="ARBA00022777"/>
    </source>
</evidence>
<dbReference type="GO" id="GO:0034272">
    <property type="term" value="C:phosphatidylinositol 3-kinase complex, class III, type II"/>
    <property type="evidence" value="ECO:0007669"/>
    <property type="project" value="TreeGrafter"/>
</dbReference>
<dbReference type="SMART" id="SM00320">
    <property type="entry name" value="WD40"/>
    <property type="match status" value="4"/>
</dbReference>
<dbReference type="GO" id="GO:0004674">
    <property type="term" value="F:protein serine/threonine kinase activity"/>
    <property type="evidence" value="ECO:0007669"/>
    <property type="project" value="UniProtKB-KW"/>
</dbReference>
<keyword evidence="6" id="KW-0547">Nucleotide-binding</keyword>
<feature type="compositionally biased region" description="Gly residues" evidence="10">
    <location>
        <begin position="1723"/>
        <end position="1735"/>
    </location>
</feature>
<feature type="region of interest" description="Disordered" evidence="10">
    <location>
        <begin position="1308"/>
        <end position="1332"/>
    </location>
</feature>
<proteinExistence type="predicted"/>
<evidence type="ECO:0000256" key="2">
    <source>
        <dbReference type="ARBA" id="ARBA00022527"/>
    </source>
</evidence>
<accession>A0A835TQ00</accession>
<name>A0A835TQ00_9CHLO</name>
<keyword evidence="5" id="KW-0677">Repeat</keyword>
<dbReference type="InterPro" id="IPR011009">
    <property type="entry name" value="Kinase-like_dom_sf"/>
</dbReference>
<evidence type="ECO:0000256" key="4">
    <source>
        <dbReference type="ARBA" id="ARBA00022679"/>
    </source>
</evidence>
<evidence type="ECO:0000256" key="9">
    <source>
        <dbReference type="PROSITE-ProRule" id="PRU00221"/>
    </source>
</evidence>
<evidence type="ECO:0000256" key="1">
    <source>
        <dbReference type="ARBA" id="ARBA00012513"/>
    </source>
</evidence>
<feature type="compositionally biased region" description="Low complexity" evidence="10">
    <location>
        <begin position="1736"/>
        <end position="1752"/>
    </location>
</feature>
<organism evidence="12 13">
    <name type="scientific">Chlamydomonas schloesseri</name>
    <dbReference type="NCBI Taxonomy" id="2026947"/>
    <lineage>
        <taxon>Eukaryota</taxon>
        <taxon>Viridiplantae</taxon>
        <taxon>Chlorophyta</taxon>
        <taxon>core chlorophytes</taxon>
        <taxon>Chlorophyceae</taxon>
        <taxon>CS clade</taxon>
        <taxon>Chlamydomonadales</taxon>
        <taxon>Chlamydomonadaceae</taxon>
        <taxon>Chlamydomonas</taxon>
    </lineage>
</organism>
<dbReference type="InterPro" id="IPR045162">
    <property type="entry name" value="Vps15-like"/>
</dbReference>
<dbReference type="InterPro" id="IPR015943">
    <property type="entry name" value="WD40/YVTN_repeat-like_dom_sf"/>
</dbReference>
<feature type="region of interest" description="Disordered" evidence="10">
    <location>
        <begin position="211"/>
        <end position="230"/>
    </location>
</feature>
<dbReference type="GO" id="GO:0005524">
    <property type="term" value="F:ATP binding"/>
    <property type="evidence" value="ECO:0007669"/>
    <property type="project" value="InterPro"/>
</dbReference>
<dbReference type="EC" id="2.7.11.1" evidence="1"/>
<dbReference type="SMART" id="SM00220">
    <property type="entry name" value="S_TKc"/>
    <property type="match status" value="1"/>
</dbReference>
<dbReference type="GO" id="GO:0045324">
    <property type="term" value="P:late endosome to vacuole transport"/>
    <property type="evidence" value="ECO:0007669"/>
    <property type="project" value="InterPro"/>
</dbReference>
<dbReference type="Pfam" id="PF00400">
    <property type="entry name" value="WD40"/>
    <property type="match status" value="2"/>
</dbReference>
<dbReference type="EMBL" id="JAEHOD010000032">
    <property type="protein sequence ID" value="KAG2443160.1"/>
    <property type="molecule type" value="Genomic_DNA"/>
</dbReference>
<dbReference type="PROSITE" id="PS50011">
    <property type="entry name" value="PROTEIN_KINASE_DOM"/>
    <property type="match status" value="1"/>
</dbReference>
<feature type="region of interest" description="Disordered" evidence="10">
    <location>
        <begin position="1723"/>
        <end position="1752"/>
    </location>
</feature>
<keyword evidence="2" id="KW-0723">Serine/threonine-protein kinase</keyword>
<dbReference type="GO" id="GO:0005770">
    <property type="term" value="C:late endosome"/>
    <property type="evidence" value="ECO:0007669"/>
    <property type="project" value="TreeGrafter"/>
</dbReference>
<dbReference type="InterPro" id="IPR019775">
    <property type="entry name" value="WD40_repeat_CS"/>
</dbReference>
<keyword evidence="4" id="KW-0808">Transferase</keyword>
<feature type="repeat" description="WD" evidence="9">
    <location>
        <begin position="1654"/>
        <end position="1695"/>
    </location>
</feature>
<dbReference type="InterPro" id="IPR036322">
    <property type="entry name" value="WD40_repeat_dom_sf"/>
</dbReference>
<reference evidence="12" key="1">
    <citation type="journal article" date="2020" name="bioRxiv">
        <title>Comparative genomics of Chlamydomonas.</title>
        <authorList>
            <person name="Craig R.J."/>
            <person name="Hasan A.R."/>
            <person name="Ness R.W."/>
            <person name="Keightley P.D."/>
        </authorList>
    </citation>
    <scope>NUCLEOTIDE SEQUENCE</scope>
    <source>
        <strain evidence="12">CCAP 11/173</strain>
    </source>
</reference>
<keyword evidence="7" id="KW-0418">Kinase</keyword>
<dbReference type="Gene3D" id="1.25.10.10">
    <property type="entry name" value="Leucine-rich Repeat Variant"/>
    <property type="match status" value="2"/>
</dbReference>
<dbReference type="PROSITE" id="PS50082">
    <property type="entry name" value="WD_REPEATS_2"/>
    <property type="match status" value="2"/>
</dbReference>
<evidence type="ECO:0000256" key="5">
    <source>
        <dbReference type="ARBA" id="ARBA00022737"/>
    </source>
</evidence>
<dbReference type="PANTHER" id="PTHR17583:SF0">
    <property type="entry name" value="PHOSPHOINOSITIDE 3-KINASE REGULATORY SUBUNIT 4"/>
    <property type="match status" value="1"/>
</dbReference>
<comment type="caution">
    <text evidence="12">The sequence shown here is derived from an EMBL/GenBank/DDBJ whole genome shotgun (WGS) entry which is preliminary data.</text>
</comment>
<evidence type="ECO:0000256" key="3">
    <source>
        <dbReference type="ARBA" id="ARBA00022574"/>
    </source>
</evidence>
<evidence type="ECO:0000256" key="6">
    <source>
        <dbReference type="ARBA" id="ARBA00022741"/>
    </source>
</evidence>
<gene>
    <name evidence="12" type="ORF">HYH02_009570</name>
</gene>
<dbReference type="InterPro" id="IPR055231">
    <property type="entry name" value="2AA_helical"/>
</dbReference>
<feature type="region of interest" description="Disordered" evidence="10">
    <location>
        <begin position="425"/>
        <end position="480"/>
    </location>
</feature>
<dbReference type="OrthoDB" id="242910at2759"/>
<dbReference type="Gene3D" id="1.10.510.10">
    <property type="entry name" value="Transferase(Phosphotransferase) domain 1"/>
    <property type="match status" value="2"/>
</dbReference>
<dbReference type="Proteomes" id="UP000613740">
    <property type="component" value="Unassembled WGS sequence"/>
</dbReference>
<evidence type="ECO:0000259" key="11">
    <source>
        <dbReference type="PROSITE" id="PS50011"/>
    </source>
</evidence>
<feature type="compositionally biased region" description="Gly residues" evidence="10">
    <location>
        <begin position="605"/>
        <end position="629"/>
    </location>
</feature>
<dbReference type="GO" id="GO:0034271">
    <property type="term" value="C:phosphatidylinositol 3-kinase complex, class III, type I"/>
    <property type="evidence" value="ECO:0007669"/>
    <property type="project" value="TreeGrafter"/>
</dbReference>
<feature type="region of interest" description="Disordered" evidence="10">
    <location>
        <begin position="805"/>
        <end position="830"/>
    </location>
</feature>
<dbReference type="InterPro" id="IPR016024">
    <property type="entry name" value="ARM-type_fold"/>
</dbReference>
<feature type="region of interest" description="Disordered" evidence="10">
    <location>
        <begin position="691"/>
        <end position="728"/>
    </location>
</feature>
<dbReference type="SUPFAM" id="SSF56112">
    <property type="entry name" value="Protein kinase-like (PK-like)"/>
    <property type="match status" value="1"/>
</dbReference>
<keyword evidence="8" id="KW-0067">ATP-binding</keyword>
<protein>
    <recommendedName>
        <fullName evidence="1">non-specific serine/threonine protein kinase</fullName>
        <ecNumber evidence="1">2.7.11.1</ecNumber>
    </recommendedName>
</protein>
<dbReference type="PROSITE" id="PS00678">
    <property type="entry name" value="WD_REPEATS_1"/>
    <property type="match status" value="1"/>
</dbReference>
<dbReference type="SUPFAM" id="SSF48371">
    <property type="entry name" value="ARM repeat"/>
    <property type="match status" value="1"/>
</dbReference>
<evidence type="ECO:0000313" key="12">
    <source>
        <dbReference type="EMBL" id="KAG2443160.1"/>
    </source>
</evidence>
<dbReference type="InterPro" id="IPR008271">
    <property type="entry name" value="Ser/Thr_kinase_AS"/>
</dbReference>
<feature type="compositionally biased region" description="Gly residues" evidence="10">
    <location>
        <begin position="817"/>
        <end position="828"/>
    </location>
</feature>
<dbReference type="InterPro" id="IPR011989">
    <property type="entry name" value="ARM-like"/>
</dbReference>
<dbReference type="Pfam" id="PF22956">
    <property type="entry name" value="VPS15-like_hel"/>
    <property type="match status" value="1"/>
</dbReference>
<dbReference type="CDD" id="cd13980">
    <property type="entry name" value="STKc_Vps15"/>
    <property type="match status" value="1"/>
</dbReference>
<feature type="compositionally biased region" description="Gly residues" evidence="10">
    <location>
        <begin position="220"/>
        <end position="230"/>
    </location>
</feature>
<feature type="compositionally biased region" description="Gly residues" evidence="10">
    <location>
        <begin position="714"/>
        <end position="724"/>
    </location>
</feature>
<dbReference type="Pfam" id="PF00069">
    <property type="entry name" value="Pkinase"/>
    <property type="match status" value="1"/>
</dbReference>
<keyword evidence="3 9" id="KW-0853">WD repeat</keyword>
<feature type="repeat" description="WD" evidence="9">
    <location>
        <begin position="2113"/>
        <end position="2148"/>
    </location>
</feature>
<feature type="region of interest" description="Disordered" evidence="10">
    <location>
        <begin position="566"/>
        <end position="642"/>
    </location>
</feature>
<feature type="domain" description="Protein kinase" evidence="11">
    <location>
        <begin position="22"/>
        <end position="373"/>
    </location>
</feature>
<evidence type="ECO:0000256" key="8">
    <source>
        <dbReference type="ARBA" id="ARBA00022840"/>
    </source>
</evidence>
<feature type="compositionally biased region" description="Gly residues" evidence="10">
    <location>
        <begin position="691"/>
        <end position="704"/>
    </location>
</feature>
<dbReference type="InterPro" id="IPR001680">
    <property type="entry name" value="WD40_rpt"/>
</dbReference>
<sequence>MGNVLAQPVRVPVDVLADLPGVVMKDTMGGGRFLKTLLCMHDSGGLVVVKVYFKRPDTVISGLEPYKQALAAVRSALAGCPHAWPWQAWLEGPHVAYLVRQHLATNLYDRLSTRPFMSNLEKRWVTFQLLLAAAQVHARGVVHGDIKSENVLLTSWEWLFLADFASGLKPVALPADNPAEYSFYFDTGGRRRAYIAPERFCTSGGGPGGAGAAGAAAGQAGPGGGGAGGGVGAGAGPQGAGAGAGGAAAGGGVAGAGGGGGGGTVPAESSKPPSALTPEMDIFSLGCVIAEVFCDGKALFDLSELLSYRRGDAAADPAGPGSALAGVDPDIRRLVLHMIQLDPAARWPAARYLSDWPEPLFPPYFADVLHPFFASLLPLDADARVAATADAFPRLRREILAASAAASAAAAAAAAAAGAAATDKVGSVAPSAGPSTATGMAPVEPQPPREASTTAAAAADAGGGSAAGGSGAGGGGGGGGGGAGGGGGLGSLSLLEEVGALLADSGTMARRLKAADMEADGAAAGGSGGGGGGGGLGGGMLDAADSDDDVGVGGAFLLDDDLLDTHHHHHHHPQSHGLDSGGAHALIGSSVHADGSGRHASSGVLSGGAGGGGESSIGAAGGAAGGLGPGPGPGQQQQHPHQPPLPVIEEVVTEEVYEYQVREPWGNWQGASGGEDDEALVGLSGPGGAGAGAAGGGGGPGAGAGSAATSGEGSRSGAGGGGAWRGKEEVELPRGGGWQWAGDWVLDMRLGGPGAPAAVDAEGWEYRTPVGGAGGGGAGAAGQRAWSAAPLATCTSRRRRWLRQRRRRLPAAATPPGVGGGAPAGGAGAAAAGAAGSAMTSGGLPRMPSSHRGGAAAMAPASLATGAAAAAAAAAVGADGGDAGVGGGAAAGALALAGTAAGPAGPAGGTAAGTGAAAAAAAPGTAHGLVLVAVLLCSSLRGSRLQESRLAALRLLVAAAEECGDDHVRLQACVPYLLTALHDVSGAVRCAAVRGLVRVLGRVQALPPSDIKVFQDYVLPSMSLTPNDPEEAVRVEYGVGLAHLAAAAHRHLLRLQSDNNAAAATAVAAAAAAAAASGAGAVAGGLSPPPIRYDAEVAAVRALIERGVVELVTGLRSSADVKRALLVHVRPLAEAFGRRGVTELLLPLLITCLNAPEGRLRAAFFRAVGSLGPAHLGGEALDAFLLPCLEQALTDPEPRVVCDAVRCLVAVAPQLRKRSLLAAADKVAPLLRHGSPAVRGAAVAMVAAAARHLPLVDVYAQLAVAVAPHLARLPPLLSDEALLADCLVPQQQQQPGVGAAGGRAGGAGAGAAAGGGRQGSRRSGGGSGRGAAGGVGGGRGVGAGAQADALAAAVDKLSVPLRVGGAGASLAGATGRLDAATGAAGAASGSSGAAAAGGGGGVLPALPLLEGLAGPDDAADLFLRPAAPLYTFDMTLDAAAAAAVAAASEAAGGGGAATAPSGAAVGGAGAGAGGAAGAGSAAAAATLVAASAGAGGIPGPGVSAQAAALAAVPARLAALEARALGLAERLAREPLGVDPLERQQLERLVGLLPRLRADAGTDVRDSAARGTWRLVALSARGPPPMVLPPGGGGDRGGGAGGGGGGGGLSGAVHMGDYFSANTTPTSEYYYSSGDSAAASGGGWWRPRGVLVGHLAEHRRGVNRLAVGAAGCWLVSAANDETVKVWDLRRLERDVSFHSRLTYAAQSGRITALCCCGGPGDAPGSAGPGPGPGGGSSSYSSGTTVASGSSSGSLHLWRPEYTTRQAGLPDKYTGVVAVRQLSPGQGAILEVAPWGPNLLLYVTQRGGVCAWDTRTQRDAWSLPAAPARGLPEHLLADPSPAASWILTGSSRGFLSLWDVRFQQCVHTWQHPLRCPIDALALATGPPARTGAGAAAAAAAGAAGGAGGGRGGSGCPLVWVAAGQGEAGLWDIVNGRCRQVLRCLGPVEAEAAAAVTLPAALTPPSPAASSGGAPGAGAGGAVGAPSGAAMGAGGSALAALGLDAIAQPQPRTAGARCLLSLHGGALLWGGSDAAVRYWDASRPEGSYAVCGPLWPGDSLSDGTPSGGLSVPEYRYKYRTRALGDVAVCEELCVLDNTSRLTESCQELRGRVRVNDQAHADAVTALAVADPPGSSRLLLTASRDGVVKAWK</sequence>
<feature type="compositionally biased region" description="Gly residues" evidence="10">
    <location>
        <begin position="461"/>
        <end position="480"/>
    </location>
</feature>
<dbReference type="SUPFAM" id="SSF50978">
    <property type="entry name" value="WD40 repeat-like"/>
    <property type="match status" value="1"/>
</dbReference>
<dbReference type="PROSITE" id="PS00108">
    <property type="entry name" value="PROTEIN_KINASE_ST"/>
    <property type="match status" value="1"/>
</dbReference>
<dbReference type="InterPro" id="IPR000719">
    <property type="entry name" value="Prot_kinase_dom"/>
</dbReference>
<dbReference type="GO" id="GO:0016236">
    <property type="term" value="P:macroautophagy"/>
    <property type="evidence" value="ECO:0007669"/>
    <property type="project" value="InterPro"/>
</dbReference>